<gene>
    <name evidence="7" type="ORF">FLAG1_07945</name>
</gene>
<dbReference type="InterPro" id="IPR045069">
    <property type="entry name" value="MATE_euk"/>
</dbReference>
<evidence type="ECO:0000256" key="3">
    <source>
        <dbReference type="ARBA" id="ARBA00022692"/>
    </source>
</evidence>
<evidence type="ECO:0000313" key="8">
    <source>
        <dbReference type="Proteomes" id="UP000037904"/>
    </source>
</evidence>
<dbReference type="GO" id="GO:0042910">
    <property type="term" value="F:xenobiotic transmembrane transporter activity"/>
    <property type="evidence" value="ECO:0007669"/>
    <property type="project" value="InterPro"/>
</dbReference>
<protein>
    <submittedName>
        <fullName evidence="7">Mate efflux family protein</fullName>
    </submittedName>
</protein>
<feature type="transmembrane region" description="Helical" evidence="6">
    <location>
        <begin position="351"/>
        <end position="371"/>
    </location>
</feature>
<feature type="transmembrane region" description="Helical" evidence="6">
    <location>
        <begin position="85"/>
        <end position="114"/>
    </location>
</feature>
<keyword evidence="4 6" id="KW-1133">Transmembrane helix</keyword>
<dbReference type="Pfam" id="PF01554">
    <property type="entry name" value="MatE"/>
    <property type="match status" value="2"/>
</dbReference>
<evidence type="ECO:0000256" key="6">
    <source>
        <dbReference type="SAM" id="Phobius"/>
    </source>
</evidence>
<dbReference type="NCBIfam" id="TIGR00797">
    <property type="entry name" value="matE"/>
    <property type="match status" value="1"/>
</dbReference>
<keyword evidence="3 6" id="KW-0812">Transmembrane</keyword>
<evidence type="ECO:0000256" key="5">
    <source>
        <dbReference type="ARBA" id="ARBA00023136"/>
    </source>
</evidence>
<evidence type="ECO:0000256" key="4">
    <source>
        <dbReference type="ARBA" id="ARBA00022989"/>
    </source>
</evidence>
<evidence type="ECO:0000256" key="2">
    <source>
        <dbReference type="ARBA" id="ARBA00010199"/>
    </source>
</evidence>
<dbReference type="InterPro" id="IPR002528">
    <property type="entry name" value="MATE_fam"/>
</dbReference>
<sequence length="396" mass="42891">MSSQYPSSTEPSYRILESFPDEETPLIPPAQNSSIELKSPSHSPWLAEIIVLVKASVPVILAYMLQNSLQTVSVLMVGRLSPEALATAAFSYMFAMATAWLIALGGTTAIDTLGSSTFTSSKNKHDLGILLQRGMIVLTSFYAVVAVMWCFSGYIFRSLGQEEFICVQGSRFLRFLIPGGLGYVWFEAMKKFLQAQEIYRPGTYALLVISPLNALLNWFFIYTLGFGLDGAPIATGISYWLCFLVLVGYTAFVKGSECWGGFNLGQAIQHVGPFAKLAFLGVIHVGTEWWAFEIVALAAGRLGTIPLAAQSVVMTLDQIINTIPFGLGVAASSRLGNLLGLGDASQARRCAHSAALLSIFFGAIILTTLLCTKDVIGKLFNDDKEVVALSRTSCLM</sequence>
<proteinExistence type="inferred from homology"/>
<comment type="similarity">
    <text evidence="2">Belongs to the multi antimicrobial extrusion (MATE) (TC 2.A.66.1) family.</text>
</comment>
<keyword evidence="8" id="KW-1185">Reference proteome</keyword>
<feature type="transmembrane region" description="Helical" evidence="6">
    <location>
        <begin position="135"/>
        <end position="156"/>
    </location>
</feature>
<dbReference type="GO" id="GO:0015297">
    <property type="term" value="F:antiporter activity"/>
    <property type="evidence" value="ECO:0007669"/>
    <property type="project" value="InterPro"/>
</dbReference>
<keyword evidence="5 6" id="KW-0472">Membrane</keyword>
<feature type="transmembrane region" description="Helical" evidence="6">
    <location>
        <begin position="233"/>
        <end position="253"/>
    </location>
</feature>
<evidence type="ECO:0000313" key="7">
    <source>
        <dbReference type="EMBL" id="KPA39189.1"/>
    </source>
</evidence>
<comment type="caution">
    <text evidence="7">The sequence shown here is derived from an EMBL/GenBank/DDBJ whole genome shotgun (WGS) entry which is preliminary data.</text>
</comment>
<reference evidence="7 8" key="1">
    <citation type="submission" date="2015-04" db="EMBL/GenBank/DDBJ databases">
        <title>The draft genome sequence of Fusarium langsethiae, a T-2/HT-2 mycotoxin producer.</title>
        <authorList>
            <person name="Lysoe E."/>
            <person name="Divon H.H."/>
            <person name="Terzi V."/>
            <person name="Orru L."/>
            <person name="Lamontanara A."/>
            <person name="Kolseth A.-K."/>
            <person name="Frandsen R.J."/>
            <person name="Nielsen K."/>
            <person name="Thrane U."/>
        </authorList>
    </citation>
    <scope>NUCLEOTIDE SEQUENCE [LARGE SCALE GENOMIC DNA]</scope>
    <source>
        <strain evidence="7 8">Fl201059</strain>
    </source>
</reference>
<comment type="subcellular location">
    <subcellularLocation>
        <location evidence="1">Membrane</location>
        <topology evidence="1">Multi-pass membrane protein</topology>
    </subcellularLocation>
</comment>
<name>A0A0M9ESU5_FUSLA</name>
<dbReference type="GO" id="GO:1990961">
    <property type="term" value="P:xenobiotic detoxification by transmembrane export across the plasma membrane"/>
    <property type="evidence" value="ECO:0007669"/>
    <property type="project" value="InterPro"/>
</dbReference>
<dbReference type="Proteomes" id="UP000037904">
    <property type="component" value="Unassembled WGS sequence"/>
</dbReference>
<feature type="transmembrane region" description="Helical" evidence="6">
    <location>
        <begin position="198"/>
        <end position="221"/>
    </location>
</feature>
<dbReference type="PANTHER" id="PTHR11206">
    <property type="entry name" value="MULTIDRUG RESISTANCE PROTEIN"/>
    <property type="match status" value="1"/>
</dbReference>
<organism evidence="7 8">
    <name type="scientific">Fusarium langsethiae</name>
    <dbReference type="NCBI Taxonomy" id="179993"/>
    <lineage>
        <taxon>Eukaryota</taxon>
        <taxon>Fungi</taxon>
        <taxon>Dikarya</taxon>
        <taxon>Ascomycota</taxon>
        <taxon>Pezizomycotina</taxon>
        <taxon>Sordariomycetes</taxon>
        <taxon>Hypocreomycetidae</taxon>
        <taxon>Hypocreales</taxon>
        <taxon>Nectriaceae</taxon>
        <taxon>Fusarium</taxon>
    </lineage>
</organism>
<dbReference type="AlphaFoldDB" id="A0A0M9ESU5"/>
<accession>A0A0M9ESU5</accession>
<feature type="transmembrane region" description="Helical" evidence="6">
    <location>
        <begin position="45"/>
        <end position="65"/>
    </location>
</feature>
<dbReference type="GO" id="GO:0016020">
    <property type="term" value="C:membrane"/>
    <property type="evidence" value="ECO:0007669"/>
    <property type="project" value="UniProtKB-SubCell"/>
</dbReference>
<evidence type="ECO:0000256" key="1">
    <source>
        <dbReference type="ARBA" id="ARBA00004141"/>
    </source>
</evidence>
<feature type="transmembrane region" description="Helical" evidence="6">
    <location>
        <begin position="274"/>
        <end position="292"/>
    </location>
</feature>
<dbReference type="CDD" id="cd13132">
    <property type="entry name" value="MATE_eukaryotic"/>
    <property type="match status" value="1"/>
</dbReference>
<dbReference type="EMBL" id="JXCE01000212">
    <property type="protein sequence ID" value="KPA39189.1"/>
    <property type="molecule type" value="Genomic_DNA"/>
</dbReference>